<dbReference type="SUPFAM" id="SSF56601">
    <property type="entry name" value="beta-lactamase/transpeptidase-like"/>
    <property type="match status" value="1"/>
</dbReference>
<feature type="binding site" evidence="6">
    <location>
        <position position="164"/>
    </location>
    <ligand>
        <name>substrate</name>
    </ligand>
</feature>
<organism evidence="7 8">
    <name type="scientific">Mesonia phycicola</name>
    <dbReference type="NCBI Taxonomy" id="579105"/>
    <lineage>
        <taxon>Bacteria</taxon>
        <taxon>Pseudomonadati</taxon>
        <taxon>Bacteroidota</taxon>
        <taxon>Flavobacteriia</taxon>
        <taxon>Flavobacteriales</taxon>
        <taxon>Flavobacteriaceae</taxon>
        <taxon>Mesonia</taxon>
    </lineage>
</organism>
<dbReference type="NCBIfam" id="NF002133">
    <property type="entry name" value="PRK00971.1-2"/>
    <property type="match status" value="1"/>
</dbReference>
<comment type="catalytic activity">
    <reaction evidence="5 6">
        <text>L-glutamine + H2O = L-glutamate + NH4(+)</text>
        <dbReference type="Rhea" id="RHEA:15889"/>
        <dbReference type="ChEBI" id="CHEBI:15377"/>
        <dbReference type="ChEBI" id="CHEBI:28938"/>
        <dbReference type="ChEBI" id="CHEBI:29985"/>
        <dbReference type="ChEBI" id="CHEBI:58359"/>
        <dbReference type="EC" id="3.5.1.2"/>
    </reaction>
</comment>
<evidence type="ECO:0000256" key="5">
    <source>
        <dbReference type="ARBA" id="ARBA00049534"/>
    </source>
</evidence>
<dbReference type="GO" id="GO:0006543">
    <property type="term" value="P:L-glutamine catabolic process"/>
    <property type="evidence" value="ECO:0007669"/>
    <property type="project" value="TreeGrafter"/>
</dbReference>
<comment type="similarity">
    <text evidence="1 6">Belongs to the glutaminase family.</text>
</comment>
<dbReference type="EMBL" id="FQYY01000001">
    <property type="protein sequence ID" value="SHI35283.1"/>
    <property type="molecule type" value="Genomic_DNA"/>
</dbReference>
<sequence>MNYQAILNVIEKELANFDAGGKVPTYIPELAKVPANKFGLNLYCQNGEHFNFGDYDELFSIQSISKVFTLTLAKKFGGKKIWDRVDVEPSGDPFNSLLQLENEKGIPRNPFINAGSLVIADILISELENPKKYLLEFVRKISNDQTINYDESVAASEKENGYRNIALVNYMKSLGNIKNNAEDVLDFYFYQCSLKMSCYQLSKAFMIFANKGKILSTGEKVITTNNTKRINAIMQTCGFYDEAGEFSFRVGLPGKSGVGGGIVAVHPGQYSVAVWSPLLNEKGNSEKGMKALEELTSLTGLSIF</sequence>
<dbReference type="Pfam" id="PF04960">
    <property type="entry name" value="Glutaminase"/>
    <property type="match status" value="1"/>
</dbReference>
<dbReference type="GO" id="GO:0004359">
    <property type="term" value="F:glutaminase activity"/>
    <property type="evidence" value="ECO:0007669"/>
    <property type="project" value="UniProtKB-UniRule"/>
</dbReference>
<dbReference type="AlphaFoldDB" id="A0A1M6AGC8"/>
<dbReference type="InterPro" id="IPR015868">
    <property type="entry name" value="Glutaminase"/>
</dbReference>
<keyword evidence="4 6" id="KW-0378">Hydrolase</keyword>
<dbReference type="PANTHER" id="PTHR12544:SF29">
    <property type="entry name" value="GLUTAMINASE"/>
    <property type="match status" value="1"/>
</dbReference>
<evidence type="ECO:0000313" key="8">
    <source>
        <dbReference type="Proteomes" id="UP000184225"/>
    </source>
</evidence>
<feature type="binding site" evidence="6">
    <location>
        <position position="63"/>
    </location>
    <ligand>
        <name>substrate</name>
    </ligand>
</feature>
<dbReference type="STRING" id="579105.SAMN04488096_101247"/>
<keyword evidence="6" id="KW-0007">Acetylation</keyword>
<reference evidence="7 8" key="1">
    <citation type="submission" date="2016-11" db="EMBL/GenBank/DDBJ databases">
        <authorList>
            <person name="Jaros S."/>
            <person name="Januszkiewicz K."/>
            <person name="Wedrychowicz H."/>
        </authorList>
    </citation>
    <scope>NUCLEOTIDE SEQUENCE [LARGE SCALE GENOMIC DNA]</scope>
    <source>
        <strain evidence="7 8">DSM 21425</strain>
    </source>
</reference>
<feature type="binding site" evidence="6">
    <location>
        <position position="188"/>
    </location>
    <ligand>
        <name>substrate</name>
    </ligand>
</feature>
<evidence type="ECO:0000256" key="2">
    <source>
        <dbReference type="ARBA" id="ARBA00011881"/>
    </source>
</evidence>
<protein>
    <recommendedName>
        <fullName evidence="3 6">Glutaminase</fullName>
        <ecNumber evidence="3 6">3.5.1.2</ecNumber>
    </recommendedName>
</protein>
<dbReference type="NCBIfam" id="NF002132">
    <property type="entry name" value="PRK00971.1-1"/>
    <property type="match status" value="1"/>
</dbReference>
<comment type="subunit">
    <text evidence="2 6">Homotetramer.</text>
</comment>
<dbReference type="GO" id="GO:0006537">
    <property type="term" value="P:glutamate biosynthetic process"/>
    <property type="evidence" value="ECO:0007669"/>
    <property type="project" value="TreeGrafter"/>
</dbReference>
<dbReference type="FunFam" id="3.40.710.10:FF:000005">
    <property type="entry name" value="Glutaminase"/>
    <property type="match status" value="1"/>
</dbReference>
<evidence type="ECO:0000313" key="7">
    <source>
        <dbReference type="EMBL" id="SHI35283.1"/>
    </source>
</evidence>
<evidence type="ECO:0000256" key="3">
    <source>
        <dbReference type="ARBA" id="ARBA00012918"/>
    </source>
</evidence>
<evidence type="ECO:0000256" key="6">
    <source>
        <dbReference type="HAMAP-Rule" id="MF_00313"/>
    </source>
</evidence>
<evidence type="ECO:0000256" key="1">
    <source>
        <dbReference type="ARBA" id="ARBA00011076"/>
    </source>
</evidence>
<evidence type="ECO:0000256" key="4">
    <source>
        <dbReference type="ARBA" id="ARBA00022801"/>
    </source>
</evidence>
<dbReference type="HAMAP" id="MF_00313">
    <property type="entry name" value="Glutaminase"/>
    <property type="match status" value="1"/>
</dbReference>
<gene>
    <name evidence="6" type="primary">glsA</name>
    <name evidence="7" type="ORF">SAMN04488096_101247</name>
</gene>
<dbReference type="Proteomes" id="UP000184225">
    <property type="component" value="Unassembled WGS sequence"/>
</dbReference>
<dbReference type="Gene3D" id="3.40.710.10">
    <property type="entry name" value="DD-peptidase/beta-lactamase superfamily"/>
    <property type="match status" value="1"/>
</dbReference>
<keyword evidence="8" id="KW-1185">Reference proteome</keyword>
<feature type="binding site" evidence="6">
    <location>
        <position position="113"/>
    </location>
    <ligand>
        <name>substrate</name>
    </ligand>
</feature>
<feature type="binding site" evidence="6">
    <location>
        <position position="157"/>
    </location>
    <ligand>
        <name>substrate</name>
    </ligand>
</feature>
<dbReference type="EC" id="3.5.1.2" evidence="3 6"/>
<name>A0A1M6AGC8_9FLAO</name>
<accession>A0A1M6AGC8</accession>
<dbReference type="InterPro" id="IPR012338">
    <property type="entry name" value="Beta-lactam/transpept-like"/>
</dbReference>
<dbReference type="NCBIfam" id="TIGR03814">
    <property type="entry name" value="Gln_ase"/>
    <property type="match status" value="1"/>
</dbReference>
<feature type="binding site" evidence="6">
    <location>
        <position position="240"/>
    </location>
    <ligand>
        <name>substrate</name>
    </ligand>
</feature>
<dbReference type="PANTHER" id="PTHR12544">
    <property type="entry name" value="GLUTAMINASE"/>
    <property type="match status" value="1"/>
</dbReference>
<proteinExistence type="inferred from homology"/>
<feature type="binding site" evidence="6">
    <location>
        <position position="258"/>
    </location>
    <ligand>
        <name>substrate</name>
    </ligand>
</feature>
<dbReference type="OrthoDB" id="9788822at2"/>
<dbReference type="RefSeq" id="WP_073147399.1">
    <property type="nucleotide sequence ID" value="NZ_FQYY01000001.1"/>
</dbReference>